<dbReference type="SUPFAM" id="SSF46565">
    <property type="entry name" value="Chaperone J-domain"/>
    <property type="match status" value="1"/>
</dbReference>
<dbReference type="PANTHER" id="PTHR34475">
    <property type="match status" value="1"/>
</dbReference>
<feature type="compositionally biased region" description="Basic and acidic residues" evidence="1">
    <location>
        <begin position="97"/>
        <end position="106"/>
    </location>
</feature>
<dbReference type="GO" id="GO:0003677">
    <property type="term" value="F:DNA binding"/>
    <property type="evidence" value="ECO:0007669"/>
    <property type="project" value="InterPro"/>
</dbReference>
<organism evidence="2">
    <name type="scientific">hydrothermal vent metagenome</name>
    <dbReference type="NCBI Taxonomy" id="652676"/>
    <lineage>
        <taxon>unclassified sequences</taxon>
        <taxon>metagenomes</taxon>
        <taxon>ecological metagenomes</taxon>
    </lineage>
</organism>
<gene>
    <name evidence="2" type="ORF">MNBD_NITROSPINAE02-91</name>
</gene>
<dbReference type="Gene3D" id="1.10.287.110">
    <property type="entry name" value="DnaJ domain"/>
    <property type="match status" value="1"/>
</dbReference>
<feature type="compositionally biased region" description="Acidic residues" evidence="1">
    <location>
        <begin position="81"/>
        <end position="90"/>
    </location>
</feature>
<reference evidence="2" key="1">
    <citation type="submission" date="2018-06" db="EMBL/GenBank/DDBJ databases">
        <authorList>
            <person name="Zhirakovskaya E."/>
        </authorList>
    </citation>
    <scope>NUCLEOTIDE SEQUENCE</scope>
</reference>
<dbReference type="PANTHER" id="PTHR34475:SF1">
    <property type="entry name" value="CYTOSKELETON PROTEIN RODZ"/>
    <property type="match status" value="1"/>
</dbReference>
<evidence type="ECO:0000313" key="2">
    <source>
        <dbReference type="EMBL" id="VAX16117.1"/>
    </source>
</evidence>
<proteinExistence type="predicted"/>
<dbReference type="InterPro" id="IPR050400">
    <property type="entry name" value="Bact_Cytoskel_RodZ"/>
</dbReference>
<evidence type="ECO:0008006" key="3">
    <source>
        <dbReference type="Google" id="ProtNLM"/>
    </source>
</evidence>
<dbReference type="InterPro" id="IPR036869">
    <property type="entry name" value="J_dom_sf"/>
</dbReference>
<dbReference type="EMBL" id="UOGE01000003">
    <property type="protein sequence ID" value="VAX16117.1"/>
    <property type="molecule type" value="Genomic_DNA"/>
</dbReference>
<protein>
    <recommendedName>
        <fullName evidence="3">J domain-containing protein</fullName>
    </recommendedName>
</protein>
<feature type="region of interest" description="Disordered" evidence="1">
    <location>
        <begin position="79"/>
        <end position="118"/>
    </location>
</feature>
<dbReference type="InterPro" id="IPR001387">
    <property type="entry name" value="Cro/C1-type_HTH"/>
</dbReference>
<dbReference type="SUPFAM" id="SSF47413">
    <property type="entry name" value="lambda repressor-like DNA-binding domains"/>
    <property type="match status" value="1"/>
</dbReference>
<name>A0A3B1CH61_9ZZZZ</name>
<sequence>MKRKRVGDLNHFQILNIHSSATDEAIGQAYLTLTSVYGDGSIATYGALDKEEKGWMLKRIQEAYDTLMEPQKKKEYISGLDFDEETEDTEAPGQSPDFREPIKSLKETSSTSDKTNGDIKRAHLATSDEMASPFTPPEARITGEHLRNVRMAKGASLEEIASITKVKRSYLEALEMDDFAAFPAPVFMKGFLKSYAKALGLNPEEISSKYFAKD</sequence>
<dbReference type="Gene3D" id="1.10.260.40">
    <property type="entry name" value="lambda repressor-like DNA-binding domains"/>
    <property type="match status" value="1"/>
</dbReference>
<evidence type="ECO:0000256" key="1">
    <source>
        <dbReference type="SAM" id="MobiDB-lite"/>
    </source>
</evidence>
<dbReference type="AlphaFoldDB" id="A0A3B1CH61"/>
<dbReference type="CDD" id="cd00093">
    <property type="entry name" value="HTH_XRE"/>
    <property type="match status" value="1"/>
</dbReference>
<accession>A0A3B1CH61</accession>
<dbReference type="Pfam" id="PF13413">
    <property type="entry name" value="HTH_25"/>
    <property type="match status" value="1"/>
</dbReference>
<dbReference type="InterPro" id="IPR010982">
    <property type="entry name" value="Lambda_DNA-bd_dom_sf"/>
</dbReference>